<protein>
    <recommendedName>
        <fullName evidence="9">aromatase</fullName>
        <ecNumber evidence="9">1.14.14.14</ecNumber>
    </recommendedName>
    <alternativeName>
        <fullName evidence="11">Cytochrome P-450AROM</fullName>
    </alternativeName>
    <alternativeName>
        <fullName evidence="10">Estrogen synthase</fullName>
    </alternativeName>
</protein>
<reference evidence="14" key="1">
    <citation type="submission" date="2021-06" db="EMBL/GenBank/DDBJ databases">
        <authorList>
            <person name="Kallberg Y."/>
            <person name="Tangrot J."/>
            <person name="Rosling A."/>
        </authorList>
    </citation>
    <scope>NUCLEOTIDE SEQUENCE</scope>
    <source>
        <strain evidence="14">CL551</strain>
    </source>
</reference>
<keyword evidence="5 13" id="KW-0560">Oxidoreductase</keyword>
<dbReference type="PROSITE" id="PS00086">
    <property type="entry name" value="CYTOCHROME_P450"/>
    <property type="match status" value="1"/>
</dbReference>
<comment type="subcellular location">
    <subcellularLocation>
        <location evidence="2">Membrane</location>
    </subcellularLocation>
</comment>
<dbReference type="Pfam" id="PF00067">
    <property type="entry name" value="p450"/>
    <property type="match status" value="1"/>
</dbReference>
<comment type="similarity">
    <text evidence="3 13">Belongs to the cytochrome P450 family.</text>
</comment>
<evidence type="ECO:0000256" key="5">
    <source>
        <dbReference type="ARBA" id="ARBA00023002"/>
    </source>
</evidence>
<dbReference type="AlphaFoldDB" id="A0A9N9ALJ6"/>
<dbReference type="GO" id="GO:0020037">
    <property type="term" value="F:heme binding"/>
    <property type="evidence" value="ECO:0007669"/>
    <property type="project" value="InterPro"/>
</dbReference>
<dbReference type="PRINTS" id="PR00463">
    <property type="entry name" value="EP450I"/>
</dbReference>
<evidence type="ECO:0000256" key="6">
    <source>
        <dbReference type="ARBA" id="ARBA00023004"/>
    </source>
</evidence>
<feature type="binding site" description="axial binding residue" evidence="12">
    <location>
        <position position="426"/>
    </location>
    <ligand>
        <name>heme</name>
        <dbReference type="ChEBI" id="CHEBI:30413"/>
    </ligand>
    <ligandPart>
        <name>Fe</name>
        <dbReference type="ChEBI" id="CHEBI:18248"/>
    </ligandPart>
</feature>
<keyword evidence="7 13" id="KW-0503">Monooxygenase</keyword>
<dbReference type="GO" id="GO:0005506">
    <property type="term" value="F:iron ion binding"/>
    <property type="evidence" value="ECO:0007669"/>
    <property type="project" value="InterPro"/>
</dbReference>
<sequence>NLFQISTDISVWPGQLQEKYGDFYEVYIGPLRLIWLCREDLISKMMSPSNNSNFHNRVSANHDGMKEIGLLDTGLSFNSNFKTWQYYRRFFGKTMSKASFLVQALDFTQEVLNGMENYWEELGEDITLEFSRWAKRYFVDTLFLIATGKPARSLASYYNELSIDKKVDVSENALKESEVLLQAIEDLSASGIHFMIFPKFIRDFPGIRLYTQRLKNSINWLRKKSLDIIKARREDIEKTPKDQELTPNILTMFLTINTSRDVTESIVDSLHDKPMSDEEIGSLFLEILLGGIHTSSNTICYLIYYISHYPKVKERLIEEIDRVLGKDLGYKITLEDIGKLEYCEAIIHECSRVVTLVPVLYKKNNEPDEIGRLMFPAETQFFIYCQGIHKHKSLWTNPEEFNPERFIENPESKKHIYTFGGGQRKCPGRNLAMLQLKLSLASLYRKYDIKLVDNNAPIKNLLFLIISFVISNKKL</sequence>
<dbReference type="Proteomes" id="UP000789342">
    <property type="component" value="Unassembled WGS sequence"/>
</dbReference>
<comment type="caution">
    <text evidence="14">The sequence shown here is derived from an EMBL/GenBank/DDBJ whole genome shotgun (WGS) entry which is preliminary data.</text>
</comment>
<keyword evidence="8" id="KW-0472">Membrane</keyword>
<dbReference type="CDD" id="cd00302">
    <property type="entry name" value="cytochrome_P450"/>
    <property type="match status" value="1"/>
</dbReference>
<keyword evidence="6 12" id="KW-0408">Iron</keyword>
<evidence type="ECO:0000313" key="14">
    <source>
        <dbReference type="EMBL" id="CAG8537318.1"/>
    </source>
</evidence>
<dbReference type="OrthoDB" id="1470350at2759"/>
<dbReference type="PRINTS" id="PR00385">
    <property type="entry name" value="P450"/>
</dbReference>
<dbReference type="SUPFAM" id="SSF48264">
    <property type="entry name" value="Cytochrome P450"/>
    <property type="match status" value="1"/>
</dbReference>
<keyword evidence="4 12" id="KW-0479">Metal-binding</keyword>
<dbReference type="GO" id="GO:0070330">
    <property type="term" value="F:aromatase activity"/>
    <property type="evidence" value="ECO:0007669"/>
    <property type="project" value="UniProtKB-EC"/>
</dbReference>
<evidence type="ECO:0000256" key="9">
    <source>
        <dbReference type="ARBA" id="ARBA00038885"/>
    </source>
</evidence>
<evidence type="ECO:0000256" key="10">
    <source>
        <dbReference type="ARBA" id="ARBA00042499"/>
    </source>
</evidence>
<evidence type="ECO:0000256" key="12">
    <source>
        <dbReference type="PIRSR" id="PIRSR602401-1"/>
    </source>
</evidence>
<evidence type="ECO:0000256" key="1">
    <source>
        <dbReference type="ARBA" id="ARBA00001971"/>
    </source>
</evidence>
<gene>
    <name evidence="14" type="ORF">AMORRO_LOCUS4959</name>
</gene>
<evidence type="ECO:0000313" key="15">
    <source>
        <dbReference type="Proteomes" id="UP000789342"/>
    </source>
</evidence>
<dbReference type="InterPro" id="IPR001128">
    <property type="entry name" value="Cyt_P450"/>
</dbReference>
<accession>A0A9N9ALJ6</accession>
<evidence type="ECO:0000256" key="3">
    <source>
        <dbReference type="ARBA" id="ARBA00010617"/>
    </source>
</evidence>
<dbReference type="EC" id="1.14.14.14" evidence="9"/>
<dbReference type="Gene3D" id="1.10.630.10">
    <property type="entry name" value="Cytochrome P450"/>
    <property type="match status" value="1"/>
</dbReference>
<dbReference type="PANTHER" id="PTHR24291:SF43">
    <property type="entry name" value="AROMATASE"/>
    <property type="match status" value="1"/>
</dbReference>
<organism evidence="14 15">
    <name type="scientific">Acaulospora morrowiae</name>
    <dbReference type="NCBI Taxonomy" id="94023"/>
    <lineage>
        <taxon>Eukaryota</taxon>
        <taxon>Fungi</taxon>
        <taxon>Fungi incertae sedis</taxon>
        <taxon>Mucoromycota</taxon>
        <taxon>Glomeromycotina</taxon>
        <taxon>Glomeromycetes</taxon>
        <taxon>Diversisporales</taxon>
        <taxon>Acaulosporaceae</taxon>
        <taxon>Acaulospora</taxon>
    </lineage>
</organism>
<comment type="cofactor">
    <cofactor evidence="1 12">
        <name>heme</name>
        <dbReference type="ChEBI" id="CHEBI:30413"/>
    </cofactor>
</comment>
<evidence type="ECO:0000256" key="7">
    <source>
        <dbReference type="ARBA" id="ARBA00023033"/>
    </source>
</evidence>
<name>A0A9N9ALJ6_9GLOM</name>
<dbReference type="InterPro" id="IPR002401">
    <property type="entry name" value="Cyt_P450_E_grp-I"/>
</dbReference>
<keyword evidence="12 13" id="KW-0349">Heme</keyword>
<evidence type="ECO:0000256" key="8">
    <source>
        <dbReference type="ARBA" id="ARBA00023136"/>
    </source>
</evidence>
<dbReference type="InterPro" id="IPR036396">
    <property type="entry name" value="Cyt_P450_sf"/>
</dbReference>
<dbReference type="EMBL" id="CAJVPV010002837">
    <property type="protein sequence ID" value="CAG8537318.1"/>
    <property type="molecule type" value="Genomic_DNA"/>
</dbReference>
<dbReference type="InterPro" id="IPR017972">
    <property type="entry name" value="Cyt_P450_CS"/>
</dbReference>
<proteinExistence type="inferred from homology"/>
<dbReference type="PANTHER" id="PTHR24291">
    <property type="entry name" value="CYTOCHROME P450 FAMILY 4"/>
    <property type="match status" value="1"/>
</dbReference>
<feature type="non-terminal residue" evidence="14">
    <location>
        <position position="475"/>
    </location>
</feature>
<keyword evidence="15" id="KW-1185">Reference proteome</keyword>
<evidence type="ECO:0000256" key="2">
    <source>
        <dbReference type="ARBA" id="ARBA00004370"/>
    </source>
</evidence>
<evidence type="ECO:0000256" key="11">
    <source>
        <dbReference type="ARBA" id="ARBA00043174"/>
    </source>
</evidence>
<dbReference type="GO" id="GO:0016020">
    <property type="term" value="C:membrane"/>
    <property type="evidence" value="ECO:0007669"/>
    <property type="project" value="UniProtKB-SubCell"/>
</dbReference>
<dbReference type="InterPro" id="IPR050196">
    <property type="entry name" value="Cytochrome_P450_Monoox"/>
</dbReference>
<evidence type="ECO:0000256" key="13">
    <source>
        <dbReference type="RuleBase" id="RU000461"/>
    </source>
</evidence>
<evidence type="ECO:0000256" key="4">
    <source>
        <dbReference type="ARBA" id="ARBA00022723"/>
    </source>
</evidence>